<name>A0ABP0F258_CLALP</name>
<feature type="compositionally biased region" description="Low complexity" evidence="1">
    <location>
        <begin position="414"/>
        <end position="439"/>
    </location>
</feature>
<reference evidence="3 4" key="1">
    <citation type="submission" date="2024-02" db="EMBL/GenBank/DDBJ databases">
        <authorList>
            <person name="Daric V."/>
            <person name="Darras S."/>
        </authorList>
    </citation>
    <scope>NUCLEOTIDE SEQUENCE [LARGE SCALE GENOMIC DNA]</scope>
</reference>
<feature type="domain" description="Ig-like" evidence="2">
    <location>
        <begin position="1075"/>
        <end position="1161"/>
    </location>
</feature>
<comment type="caution">
    <text evidence="3">The sequence shown here is derived from an EMBL/GenBank/DDBJ whole genome shotgun (WGS) entry which is preliminary data.</text>
</comment>
<dbReference type="Proteomes" id="UP001642483">
    <property type="component" value="Unassembled WGS sequence"/>
</dbReference>
<feature type="region of interest" description="Disordered" evidence="1">
    <location>
        <begin position="166"/>
        <end position="251"/>
    </location>
</feature>
<organism evidence="3 4">
    <name type="scientific">Clavelina lepadiformis</name>
    <name type="common">Light-bulb sea squirt</name>
    <name type="synonym">Ascidia lepadiformis</name>
    <dbReference type="NCBI Taxonomy" id="159417"/>
    <lineage>
        <taxon>Eukaryota</taxon>
        <taxon>Metazoa</taxon>
        <taxon>Chordata</taxon>
        <taxon>Tunicata</taxon>
        <taxon>Ascidiacea</taxon>
        <taxon>Aplousobranchia</taxon>
        <taxon>Clavelinidae</taxon>
        <taxon>Clavelina</taxon>
    </lineage>
</organism>
<feature type="compositionally biased region" description="Low complexity" evidence="1">
    <location>
        <begin position="353"/>
        <end position="372"/>
    </location>
</feature>
<feature type="compositionally biased region" description="Basic and acidic residues" evidence="1">
    <location>
        <begin position="440"/>
        <end position="452"/>
    </location>
</feature>
<feature type="domain" description="Ig-like" evidence="2">
    <location>
        <begin position="77"/>
        <end position="167"/>
    </location>
</feature>
<protein>
    <recommendedName>
        <fullName evidence="2">Ig-like domain-containing protein</fullName>
    </recommendedName>
</protein>
<gene>
    <name evidence="3" type="ORF">CVLEPA_LOCUS3548</name>
</gene>
<dbReference type="Gene3D" id="2.60.40.10">
    <property type="entry name" value="Immunoglobulins"/>
    <property type="match status" value="13"/>
</dbReference>
<dbReference type="EMBL" id="CAWYQH010000002">
    <property type="protein sequence ID" value="CAK8673797.1"/>
    <property type="molecule type" value="Genomic_DNA"/>
</dbReference>
<dbReference type="SMART" id="SM00408">
    <property type="entry name" value="IGc2"/>
    <property type="match status" value="13"/>
</dbReference>
<dbReference type="InterPro" id="IPR013783">
    <property type="entry name" value="Ig-like_fold"/>
</dbReference>
<feature type="compositionally biased region" description="Gly residues" evidence="1">
    <location>
        <begin position="228"/>
        <end position="237"/>
    </location>
</feature>
<feature type="domain" description="Ig-like" evidence="2">
    <location>
        <begin position="860"/>
        <end position="948"/>
    </location>
</feature>
<feature type="region of interest" description="Disordered" evidence="1">
    <location>
        <begin position="1162"/>
        <end position="1193"/>
    </location>
</feature>
<feature type="region of interest" description="Disordered" evidence="1">
    <location>
        <begin position="340"/>
        <end position="460"/>
    </location>
</feature>
<dbReference type="Pfam" id="PF07679">
    <property type="entry name" value="I-set"/>
    <property type="match status" value="13"/>
</dbReference>
<dbReference type="InterPro" id="IPR013098">
    <property type="entry name" value="Ig_I-set"/>
</dbReference>
<feature type="domain" description="Ig-like" evidence="2">
    <location>
        <begin position="661"/>
        <end position="745"/>
    </location>
</feature>
<feature type="domain" description="Ig-like" evidence="2">
    <location>
        <begin position="966"/>
        <end position="1055"/>
    </location>
</feature>
<feature type="domain" description="Ig-like" evidence="2">
    <location>
        <begin position="1202"/>
        <end position="1289"/>
    </location>
</feature>
<accession>A0ABP0F258</accession>
<feature type="compositionally biased region" description="Basic and acidic residues" evidence="1">
    <location>
        <begin position="1665"/>
        <end position="1674"/>
    </location>
</feature>
<feature type="domain" description="Ig-like" evidence="2">
    <location>
        <begin position="766"/>
        <end position="852"/>
    </location>
</feature>
<feature type="compositionally biased region" description="Basic and acidic residues" evidence="1">
    <location>
        <begin position="1426"/>
        <end position="1443"/>
    </location>
</feature>
<feature type="compositionally biased region" description="Basic and acidic residues" evidence="1">
    <location>
        <begin position="387"/>
        <end position="396"/>
    </location>
</feature>
<evidence type="ECO:0000256" key="1">
    <source>
        <dbReference type="SAM" id="MobiDB-lite"/>
    </source>
</evidence>
<dbReference type="SMART" id="SM00409">
    <property type="entry name" value="IG"/>
    <property type="match status" value="13"/>
</dbReference>
<feature type="region of interest" description="Disordered" evidence="1">
    <location>
        <begin position="1603"/>
        <end position="1675"/>
    </location>
</feature>
<dbReference type="PANTHER" id="PTHR47633">
    <property type="entry name" value="IMMUNOGLOBULIN"/>
    <property type="match status" value="1"/>
</dbReference>
<feature type="compositionally biased region" description="Pro residues" evidence="1">
    <location>
        <begin position="1164"/>
        <end position="1176"/>
    </location>
</feature>
<dbReference type="InterPro" id="IPR003599">
    <property type="entry name" value="Ig_sub"/>
</dbReference>
<keyword evidence="4" id="KW-1185">Reference proteome</keyword>
<sequence>MYSISLQGASKLHFADRLSVQSHSAGNSSLEIRELQATDAGTYRCVANNNAGKASCSVELILTAKESSTQMASDRPPKFTQALRPADARAGDRVKFECKVDGRPKPTVVWEKDGKVVSASSRIRIMEVYGTHSLLISRVEHTDNGVYSLTASNHIGSDSCSAQLHVQDMSSRGSSNSQLSGYGIATSGHSSPASNVSSPSISPKLGRAAASRLVSGSVSPFGAKSPTGRGGTGGGGNPPRRRGPGFILRPRPQTVASGESLCLKCTLLGHPKPTVTWEKDGELVDDDKTDGHIQTRIDGNDYYLEIEQCSSDDAGKYAVTARNSLGKQTAAVAVTVTGAKMGNGTSQPKTTKANNVSYNSNTNTNTNANNNAQRHDDSYNNRYNSRTSEDERKPARATELILPLNLKPDDGKESPTGSISSTVSSHSRISTTSSRSNTSSKHDIDQDDEPHRTSSRSSWRRSNIVAPTFLRRLSSTQVLEGEELLLQCEVSGEPDPRMSWLRNGIEVGIDEDEVFTSFRNGVARLRLRDVHSRHAGEYVCKAHNEAGTVQCSSRVTIKVKRVQLRPHFTKSPSDVRATEGETVIIETEVEGVPTPEIVWSLDGEEVSGADASFINNLAKLVLRNVTPASSGQYMCSALNASGEDSVACRVRVKQKKLDIPPEFTAPLSDISVSESDDVCLRCMVTGIPEPTVKWMYNEEILEAEEGIEITFHDGVAALTLEQATEEDTGLYTCVAVNPEGQSTTTCKVMVKTAPKPEKKLIATSAPKITSPFDEYIRTQEGDSLTLECSYSGYPEPKVSWTVNDKNVDNGKASYEDGKAKVVISPINSTHGGHIKCTVENVAGKATHEARLYVRSKRVAPAFEKLLPESVDVAEGSEAYFECKVTGHPQPRVSWTRDGRSLSVLSTETSYEDGVASVRIRKAGPRDSGRYICTARNLSGEAESVCNVTLALNEAEAAPKEPEVLPPKFSKELSDITLNDGQDLRLECDVTGTPEPKITWDMDGHKLDPQDGDVRVSYKRGVATLALDDVMPEDTGVYRCVAENSGGKVQCTCRVEVKGEQQQKQQQQQKPEEKAPTFAIALDDQTVKEGKDIFLKCQIQGTPQPKITWLLDGEELTDAEVKYTEDGSAQLLLRESVPEDEGVYTCIAENPLKRVMSSCKVTIEGPPPPPAKKPVPSPKKQADLPPKAEPKGIVTVDTPSVKPSFIEGLKDCLVQDGSTDFTLSCRVSGNPTARWFIDEEEIEASDDFKLVSEADIRSVQFAEIFPDDSGTYTCLIENDAGTAKSSCQVTVQEIDGDAPTFLMKPKPVNVNVGERAIFACRVDGDPAPTVQWLFCNRPVEESDRLQLTEADNTNNYTYSLEIAQVAPQDAGRYSVCCRNLLGDVTCTVSLIVSDAKKQEARKDFRDVLKKAPATKTTSNKSAGDEQVDFRHVLRSPSTDKDKRTTSSSGSEDPCEDPTVAYKEALQISVRTKALTEEERKMKRAEQKDFRGNLVRKVETKVTTQDALRTQGTEQLDFRDEALKTRVRTKVLAQDDLKIMHAEQKDFRSETIKSKVVTKAYREDALKVKRAEQVDFRNVLSPTKKEELDRQKAEDDQVVIANLPKAKWKKEKDHTTVATRRTRHRGPGAVVQERKVEQTGEAEEEEQEEEEEEEEEKGSAPNFTQTLEDKETKDGEPFDLMCKVTADPEPKIIWHLEEEEIKAEADITIKYEDGVCSLSVAECFPEDQGKYTCTATNDFGEESCSCYVTVLTDGE</sequence>
<feature type="domain" description="Ig-like" evidence="2">
    <location>
        <begin position="244"/>
        <end position="337"/>
    </location>
</feature>
<dbReference type="SUPFAM" id="SSF48726">
    <property type="entry name" value="Immunoglobulin"/>
    <property type="match status" value="13"/>
</dbReference>
<evidence type="ECO:0000313" key="3">
    <source>
        <dbReference type="EMBL" id="CAK8673797.1"/>
    </source>
</evidence>
<dbReference type="PROSITE" id="PS50835">
    <property type="entry name" value="IG_LIKE"/>
    <property type="match status" value="12"/>
</dbReference>
<feature type="compositionally biased region" description="Basic and acidic residues" evidence="1">
    <location>
        <begin position="1179"/>
        <end position="1189"/>
    </location>
</feature>
<feature type="compositionally biased region" description="Acidic residues" evidence="1">
    <location>
        <begin position="1638"/>
        <end position="1654"/>
    </location>
</feature>
<feature type="domain" description="Ig-like" evidence="2">
    <location>
        <begin position="1298"/>
        <end position="1392"/>
    </location>
</feature>
<dbReference type="InterPro" id="IPR003598">
    <property type="entry name" value="Ig_sub2"/>
</dbReference>
<feature type="compositionally biased region" description="Low complexity" evidence="1">
    <location>
        <begin position="187"/>
        <end position="203"/>
    </location>
</feature>
<feature type="domain" description="Ig-like" evidence="2">
    <location>
        <begin position="467"/>
        <end position="556"/>
    </location>
</feature>
<feature type="domain" description="Ig-like" evidence="2">
    <location>
        <begin position="1659"/>
        <end position="1747"/>
    </location>
</feature>
<feature type="domain" description="Ig-like" evidence="2">
    <location>
        <begin position="566"/>
        <end position="647"/>
    </location>
</feature>
<feature type="region of interest" description="Disordered" evidence="1">
    <location>
        <begin position="1412"/>
        <end position="1458"/>
    </location>
</feature>
<dbReference type="InterPro" id="IPR036179">
    <property type="entry name" value="Ig-like_dom_sf"/>
</dbReference>
<evidence type="ECO:0000313" key="4">
    <source>
        <dbReference type="Proteomes" id="UP001642483"/>
    </source>
</evidence>
<proteinExistence type="predicted"/>
<feature type="compositionally biased region" description="Polar residues" evidence="1">
    <location>
        <begin position="343"/>
        <end position="352"/>
    </location>
</feature>
<feature type="compositionally biased region" description="Low complexity" evidence="1">
    <location>
        <begin position="170"/>
        <end position="180"/>
    </location>
</feature>
<dbReference type="InterPro" id="IPR007110">
    <property type="entry name" value="Ig-like_dom"/>
</dbReference>
<evidence type="ECO:0000259" key="2">
    <source>
        <dbReference type="PROSITE" id="PS50835"/>
    </source>
</evidence>